<name>A0A1G4MF39_LACFM</name>
<dbReference type="EMBL" id="LT598490">
    <property type="protein sequence ID" value="SCW02364.1"/>
    <property type="molecule type" value="Genomic_DNA"/>
</dbReference>
<dbReference type="Proteomes" id="UP000190831">
    <property type="component" value="Chromosome F"/>
</dbReference>
<dbReference type="OMA" id="NDECGIA"/>
<dbReference type="InterPro" id="IPR035278">
    <property type="entry name" value="DUF5355"/>
</dbReference>
<proteinExistence type="predicted"/>
<protein>
    <submittedName>
        <fullName evidence="1">LAFE_0F04808g1_1</fullName>
    </submittedName>
</protein>
<evidence type="ECO:0000313" key="1">
    <source>
        <dbReference type="EMBL" id="SCW02364.1"/>
    </source>
</evidence>
<gene>
    <name evidence="1" type="ORF">LAFE_0F04808G</name>
</gene>
<accession>A0A1G4MF39</accession>
<organism evidence="1 2">
    <name type="scientific">Lachancea fermentati</name>
    <name type="common">Zygosaccharomyces fermentati</name>
    <dbReference type="NCBI Taxonomy" id="4955"/>
    <lineage>
        <taxon>Eukaryota</taxon>
        <taxon>Fungi</taxon>
        <taxon>Dikarya</taxon>
        <taxon>Ascomycota</taxon>
        <taxon>Saccharomycotina</taxon>
        <taxon>Saccharomycetes</taxon>
        <taxon>Saccharomycetales</taxon>
        <taxon>Saccharomycetaceae</taxon>
        <taxon>Lachancea</taxon>
    </lineage>
</organism>
<keyword evidence="2" id="KW-1185">Reference proteome</keyword>
<dbReference type="AlphaFoldDB" id="A0A1G4MF39"/>
<dbReference type="OrthoDB" id="4031940at2759"/>
<evidence type="ECO:0000313" key="2">
    <source>
        <dbReference type="Proteomes" id="UP000190831"/>
    </source>
</evidence>
<dbReference type="Pfam" id="PF17306">
    <property type="entry name" value="DUF5355"/>
    <property type="match status" value="1"/>
</dbReference>
<reference evidence="2" key="1">
    <citation type="submission" date="2016-03" db="EMBL/GenBank/DDBJ databases">
        <authorList>
            <person name="Devillers H."/>
        </authorList>
    </citation>
    <scope>NUCLEOTIDE SEQUENCE [LARGE SCALE GENOMIC DNA]</scope>
</reference>
<dbReference type="STRING" id="4955.A0A1G4MF39"/>
<sequence>MLETPPLPLVIPSENGLPPDLCVLRQGAVLAGRDSTDTSLATKLDASMAYADALLAYYYSTAQDAVLEEHITVAMVNAAYFYQQLSQEMLQTAYVQGSKEAWAASGLYNKRCIGLLQFLVRSQIPRTTQLLSTVQMYMRCWALSQQLGVVILSLSKLKSQVCGGTGTGTGGTAEKYERLLEFQESDLKELSKSSVLYARLCIGCRDMCSQLANTELATASQYLARYLDTLTYTLLSLDAYKEGQCGLALGMLAAAIDSLSQGLVTRKQLKLIQDNVKLKDRLTSKIKEMKIEGKQLRSKFKKSKSPSASADLGGIYNKNALHPFLQSTLIDFIIPLIMLLQYRYQITNDKLFYQPVVKDSQELSKHRPQGKAPDANGIDWNFDGQHLTEASGGKIDYF</sequence>